<dbReference type="Proteomes" id="UP000221080">
    <property type="component" value="Unplaced"/>
</dbReference>
<evidence type="ECO:0000313" key="1">
    <source>
        <dbReference type="Proteomes" id="UP000221080"/>
    </source>
</evidence>
<dbReference type="RefSeq" id="XP_053534896.1">
    <property type="nucleotide sequence ID" value="XM_053678921.1"/>
</dbReference>
<dbReference type="OrthoDB" id="26387at2759"/>
<name>A0A9F7R2J2_ICTPU</name>
<sequence>MFHLVGSLVLSYSALHCLDSSGLSADTAHLHLFHLVIVAHLVQILLTSVPGAGCICVCLLTCSSSIIITRSFWIPSFRGGAHIQACNNVSSHLKPLSFPWESNKLIDVPEDYCALINQAFSFTCPKSDGVKS</sequence>
<reference evidence="2 3" key="1">
    <citation type="submission" date="2025-04" db="UniProtKB">
        <authorList>
            <consortium name="RefSeq"/>
        </authorList>
    </citation>
    <scope>IDENTIFICATION</scope>
    <source>
        <tissue evidence="2 3">Blood</tissue>
    </source>
</reference>
<dbReference type="RefSeq" id="XP_053534895.1">
    <property type="nucleotide sequence ID" value="XM_053678920.1"/>
</dbReference>
<accession>A0A9F7R2J2</accession>
<organism evidence="1 2">
    <name type="scientific">Ictalurus punctatus</name>
    <name type="common">Channel catfish</name>
    <name type="synonym">Silurus punctatus</name>
    <dbReference type="NCBI Taxonomy" id="7998"/>
    <lineage>
        <taxon>Eukaryota</taxon>
        <taxon>Metazoa</taxon>
        <taxon>Chordata</taxon>
        <taxon>Craniata</taxon>
        <taxon>Vertebrata</taxon>
        <taxon>Euteleostomi</taxon>
        <taxon>Actinopterygii</taxon>
        <taxon>Neopterygii</taxon>
        <taxon>Teleostei</taxon>
        <taxon>Ostariophysi</taxon>
        <taxon>Siluriformes</taxon>
        <taxon>Ictaluridae</taxon>
        <taxon>Ictalurus</taxon>
    </lineage>
</organism>
<protein>
    <submittedName>
        <fullName evidence="2 3">E3 ubiquitin-protein ligase UBR2-like</fullName>
    </submittedName>
</protein>
<keyword evidence="1" id="KW-1185">Reference proteome</keyword>
<proteinExistence type="predicted"/>
<dbReference type="GeneID" id="128630394"/>
<evidence type="ECO:0000313" key="2">
    <source>
        <dbReference type="RefSeq" id="XP_053534895.1"/>
    </source>
</evidence>
<gene>
    <name evidence="2 3" type="primary">LOC128630394</name>
</gene>
<evidence type="ECO:0000313" key="3">
    <source>
        <dbReference type="RefSeq" id="XP_053534896.1"/>
    </source>
</evidence>
<dbReference type="KEGG" id="ipu:128630394"/>
<dbReference type="AlphaFoldDB" id="A0A9F7R2J2"/>